<protein>
    <submittedName>
        <fullName evidence="1">Uncharacterized protein</fullName>
    </submittedName>
</protein>
<accession>A0A243R9V2</accession>
<dbReference type="AlphaFoldDB" id="A0A243R9V2"/>
<name>A0A243R9V2_9ACTN</name>
<keyword evidence="2" id="KW-1185">Reference proteome</keyword>
<reference evidence="1 2" key="1">
    <citation type="submission" date="2017-05" db="EMBL/GenBank/DDBJ databases">
        <title>Biotechnological potential of actinobacteria isolated from South African environments.</title>
        <authorList>
            <person name="Le Roes-Hill M."/>
            <person name="Prins A."/>
            <person name="Durrell K.A."/>
        </authorList>
    </citation>
    <scope>NUCLEOTIDE SEQUENCE [LARGE SCALE GENOMIC DNA]</scope>
    <source>
        <strain evidence="1">M26</strain>
    </source>
</reference>
<gene>
    <name evidence="1" type="ORF">CA984_34035</name>
</gene>
<sequence length="73" mass="7949">MEVNGLPVPGTVRRRDGTVVECALVWPSPRETVRARALVWPSARETVRARAFARVSREFTGSRGGSSAVPDTI</sequence>
<comment type="caution">
    <text evidence="1">The sequence shown here is derived from an EMBL/GenBank/DDBJ whole genome shotgun (WGS) entry which is preliminary data.</text>
</comment>
<evidence type="ECO:0000313" key="1">
    <source>
        <dbReference type="EMBL" id="OUC91358.1"/>
    </source>
</evidence>
<dbReference type="Proteomes" id="UP000194761">
    <property type="component" value="Unassembled WGS sequence"/>
</dbReference>
<proteinExistence type="predicted"/>
<evidence type="ECO:0000313" key="2">
    <source>
        <dbReference type="Proteomes" id="UP000194761"/>
    </source>
</evidence>
<organism evidence="1 2">
    <name type="scientific">Streptosporangium minutum</name>
    <dbReference type="NCBI Taxonomy" id="569862"/>
    <lineage>
        <taxon>Bacteria</taxon>
        <taxon>Bacillati</taxon>
        <taxon>Actinomycetota</taxon>
        <taxon>Actinomycetes</taxon>
        <taxon>Streptosporangiales</taxon>
        <taxon>Streptosporangiaceae</taxon>
        <taxon>Streptosporangium</taxon>
    </lineage>
</organism>
<dbReference type="EMBL" id="NGFP01000222">
    <property type="protein sequence ID" value="OUC91358.1"/>
    <property type="molecule type" value="Genomic_DNA"/>
</dbReference>